<dbReference type="RefSeq" id="XP_025380434.1">
    <property type="nucleotide sequence ID" value="XM_025523801.1"/>
</dbReference>
<sequence length="589" mass="65346">MPSARTSLTRQAANGNAVGSPSASSTPSREKEDGGRIIAGKAKAKAEDDVPALIIDLGSHSIRIANAKRHLLTCPNAIIRQRSSSSSSSSSELLVGPQIDWRCTSFGSLALRFPMERGFIIDWPAQKLILDVSLAEAMRIEHETSSASSSSSSSSSFVAMMGQQRLLEGRKVIVTESALNFAELQQSLDVVFLEEYGAGSLWRCCAPQLVRYGLKPAAQCQLIVDVGHGATHIVPMLDDDVVWKAVRRQPISGRMLTNLFKETLSFRQWDMMDETWLVGHIKEQSCFLASSLGGLPTQSRRRKSHDQRPSDWSYADLVEMCQATRRANNPIVQEYVLPDYSRALPREDRLGYIARGPNARGRKRSVAENWTEEDGFIAIRQDQEGRSDDRRDGVLGNRDLEEDEEEEEEDDSDEFHEGQEGDEATSARPKRRQKRDKASKRVQGEPDDQLLILERERFQIPEVMFDPGMLGLSLAPLHEVIEASIAACDEAMQGPLWSNIVLVGGGARMPGLKQRLEGELRMLAPSEYPVKVQIPEDPVLAATRGAQVILSAATSSSLSRMLRTRMVNGQDWTPDLAKERFASWNSSSK</sequence>
<dbReference type="Proteomes" id="UP000245768">
    <property type="component" value="Unassembled WGS sequence"/>
</dbReference>
<feature type="compositionally biased region" description="Polar residues" evidence="2">
    <location>
        <begin position="1"/>
        <end position="27"/>
    </location>
</feature>
<evidence type="ECO:0000256" key="2">
    <source>
        <dbReference type="SAM" id="MobiDB-lite"/>
    </source>
</evidence>
<dbReference type="AlphaFoldDB" id="A0A316YW27"/>
<evidence type="ECO:0000256" key="1">
    <source>
        <dbReference type="RuleBase" id="RU000487"/>
    </source>
</evidence>
<dbReference type="InParanoid" id="A0A316YW27"/>
<dbReference type="SMART" id="SM00268">
    <property type="entry name" value="ACTIN"/>
    <property type="match status" value="1"/>
</dbReference>
<feature type="compositionally biased region" description="Basic residues" evidence="2">
    <location>
        <begin position="428"/>
        <end position="440"/>
    </location>
</feature>
<evidence type="ECO:0000313" key="4">
    <source>
        <dbReference type="Proteomes" id="UP000245768"/>
    </source>
</evidence>
<dbReference type="EMBL" id="KZ819634">
    <property type="protein sequence ID" value="PWN93236.1"/>
    <property type="molecule type" value="Genomic_DNA"/>
</dbReference>
<dbReference type="SUPFAM" id="SSF53067">
    <property type="entry name" value="Actin-like ATPase domain"/>
    <property type="match status" value="2"/>
</dbReference>
<comment type="similarity">
    <text evidence="1">Belongs to the actin family.</text>
</comment>
<dbReference type="Pfam" id="PF00022">
    <property type="entry name" value="Actin"/>
    <property type="match status" value="1"/>
</dbReference>
<proteinExistence type="inferred from homology"/>
<feature type="compositionally biased region" description="Acidic residues" evidence="2">
    <location>
        <begin position="400"/>
        <end position="414"/>
    </location>
</feature>
<dbReference type="Gene3D" id="3.90.640.10">
    <property type="entry name" value="Actin, Chain A, domain 4"/>
    <property type="match status" value="2"/>
</dbReference>
<reference evidence="3 4" key="1">
    <citation type="journal article" date="2018" name="Mol. Biol. Evol.">
        <title>Broad Genomic Sampling Reveals a Smut Pathogenic Ancestry of the Fungal Clade Ustilaginomycotina.</title>
        <authorList>
            <person name="Kijpornyongpan T."/>
            <person name="Mondo S.J."/>
            <person name="Barry K."/>
            <person name="Sandor L."/>
            <person name="Lee J."/>
            <person name="Lipzen A."/>
            <person name="Pangilinan J."/>
            <person name="LaButti K."/>
            <person name="Hainaut M."/>
            <person name="Henrissat B."/>
            <person name="Grigoriev I.V."/>
            <person name="Spatafora J.W."/>
            <person name="Aime M.C."/>
        </authorList>
    </citation>
    <scope>NUCLEOTIDE SEQUENCE [LARGE SCALE GENOMIC DNA]</scope>
    <source>
        <strain evidence="3 4">MCA 4198</strain>
    </source>
</reference>
<keyword evidence="4" id="KW-1185">Reference proteome</keyword>
<feature type="region of interest" description="Disordered" evidence="2">
    <location>
        <begin position="379"/>
        <end position="448"/>
    </location>
</feature>
<dbReference type="STRING" id="215250.A0A316YW27"/>
<feature type="compositionally biased region" description="Basic and acidic residues" evidence="2">
    <location>
        <begin position="381"/>
        <end position="393"/>
    </location>
</feature>
<dbReference type="InterPro" id="IPR043129">
    <property type="entry name" value="ATPase_NBD"/>
</dbReference>
<dbReference type="OrthoDB" id="6220758at2759"/>
<protein>
    <submittedName>
        <fullName evidence="3">Actin-domain-containing protein</fullName>
    </submittedName>
</protein>
<accession>A0A316YW27</accession>
<organism evidence="3 4">
    <name type="scientific">Acaromyces ingoldii</name>
    <dbReference type="NCBI Taxonomy" id="215250"/>
    <lineage>
        <taxon>Eukaryota</taxon>
        <taxon>Fungi</taxon>
        <taxon>Dikarya</taxon>
        <taxon>Basidiomycota</taxon>
        <taxon>Ustilaginomycotina</taxon>
        <taxon>Exobasidiomycetes</taxon>
        <taxon>Exobasidiales</taxon>
        <taxon>Cryptobasidiaceae</taxon>
        <taxon>Acaromyces</taxon>
    </lineage>
</organism>
<gene>
    <name evidence="3" type="ORF">FA10DRAFT_282892</name>
</gene>
<name>A0A316YW27_9BASI</name>
<feature type="region of interest" description="Disordered" evidence="2">
    <location>
        <begin position="1"/>
        <end position="35"/>
    </location>
</feature>
<dbReference type="InterPro" id="IPR004000">
    <property type="entry name" value="Actin"/>
</dbReference>
<dbReference type="PANTHER" id="PTHR11937">
    <property type="entry name" value="ACTIN"/>
    <property type="match status" value="1"/>
</dbReference>
<dbReference type="GeneID" id="37045717"/>
<evidence type="ECO:0000313" key="3">
    <source>
        <dbReference type="EMBL" id="PWN93236.1"/>
    </source>
</evidence>
<dbReference type="Gene3D" id="3.30.420.40">
    <property type="match status" value="4"/>
</dbReference>